<keyword evidence="2" id="KW-1003">Cell membrane</keyword>
<feature type="transmembrane region" description="Helical" evidence="9">
    <location>
        <begin position="346"/>
        <end position="370"/>
    </location>
</feature>
<evidence type="ECO:0000256" key="4">
    <source>
        <dbReference type="ARBA" id="ARBA00022692"/>
    </source>
</evidence>
<dbReference type="Proteomes" id="UP000002209">
    <property type="component" value="Chromosome"/>
</dbReference>
<feature type="transmembrane region" description="Helical" evidence="9">
    <location>
        <begin position="197"/>
        <end position="222"/>
    </location>
</feature>
<evidence type="ECO:0000313" key="10">
    <source>
        <dbReference type="EMBL" id="BAH39932.1"/>
    </source>
</evidence>
<feature type="transmembrane region" description="Helical" evidence="9">
    <location>
        <begin position="310"/>
        <end position="334"/>
    </location>
</feature>
<evidence type="ECO:0000256" key="6">
    <source>
        <dbReference type="ARBA" id="ARBA00022989"/>
    </source>
</evidence>
<accession>C1ABQ5</accession>
<keyword evidence="1" id="KW-0813">Transport</keyword>
<evidence type="ECO:0000256" key="9">
    <source>
        <dbReference type="SAM" id="Phobius"/>
    </source>
</evidence>
<protein>
    <submittedName>
        <fullName evidence="10">Potassium-transporting ATPase A chain</fullName>
    </submittedName>
</protein>
<feature type="transmembrane region" description="Helical" evidence="9">
    <location>
        <begin position="100"/>
        <end position="119"/>
    </location>
</feature>
<dbReference type="AlphaFoldDB" id="C1ABQ5"/>
<evidence type="ECO:0000256" key="5">
    <source>
        <dbReference type="ARBA" id="ARBA00022958"/>
    </source>
</evidence>
<feature type="transmembrane region" description="Helical" evidence="9">
    <location>
        <begin position="71"/>
        <end position="88"/>
    </location>
</feature>
<dbReference type="eggNOG" id="COG2060">
    <property type="taxonomic scope" value="Bacteria"/>
</dbReference>
<dbReference type="EMBL" id="AP009153">
    <property type="protein sequence ID" value="BAH39932.1"/>
    <property type="molecule type" value="Genomic_DNA"/>
</dbReference>
<dbReference type="GO" id="GO:0005886">
    <property type="term" value="C:plasma membrane"/>
    <property type="evidence" value="ECO:0007669"/>
    <property type="project" value="TreeGrafter"/>
</dbReference>
<keyword evidence="11" id="KW-1185">Reference proteome</keyword>
<dbReference type="NCBIfam" id="TIGR00680">
    <property type="entry name" value="kdpA"/>
    <property type="match status" value="1"/>
</dbReference>
<keyword evidence="8 9" id="KW-0472">Membrane</keyword>
<evidence type="ECO:0000256" key="3">
    <source>
        <dbReference type="ARBA" id="ARBA00022538"/>
    </source>
</evidence>
<keyword evidence="6 9" id="KW-1133">Transmembrane helix</keyword>
<dbReference type="HOGENOM" id="CLU_018614_0_0_0"/>
<dbReference type="InterPro" id="IPR004623">
    <property type="entry name" value="KdpA"/>
</dbReference>
<gene>
    <name evidence="10" type="ordered locus">GAU_2890</name>
</gene>
<dbReference type="STRING" id="379066.GAU_2890"/>
<evidence type="ECO:0000256" key="7">
    <source>
        <dbReference type="ARBA" id="ARBA00023065"/>
    </source>
</evidence>
<dbReference type="KEGG" id="gau:GAU_2890"/>
<keyword evidence="3" id="KW-0633">Potassium transport</keyword>
<keyword evidence="5" id="KW-0630">Potassium</keyword>
<organism evidence="10 11">
    <name type="scientific">Gemmatimonas aurantiaca (strain DSM 14586 / JCM 11422 / NBRC 100505 / T-27)</name>
    <dbReference type="NCBI Taxonomy" id="379066"/>
    <lineage>
        <taxon>Bacteria</taxon>
        <taxon>Pseudomonadati</taxon>
        <taxon>Gemmatimonadota</taxon>
        <taxon>Gemmatimonadia</taxon>
        <taxon>Gemmatimonadales</taxon>
        <taxon>Gemmatimonadaceae</taxon>
        <taxon>Gemmatimonas</taxon>
    </lineage>
</organism>
<evidence type="ECO:0000256" key="8">
    <source>
        <dbReference type="ARBA" id="ARBA00023136"/>
    </source>
</evidence>
<proteinExistence type="predicted"/>
<keyword evidence="7" id="KW-0406">Ion transport</keyword>
<feature type="transmembrane region" description="Helical" evidence="9">
    <location>
        <begin position="243"/>
        <end position="264"/>
    </location>
</feature>
<name>C1ABQ5_GEMAT</name>
<reference evidence="11" key="1">
    <citation type="submission" date="2006-03" db="EMBL/GenBank/DDBJ databases">
        <title>Complete genome sequence of Gemmatimonas aurantiaca T-27 that represents a novel phylum Gemmatimonadetes.</title>
        <authorList>
            <person name="Takasaki K."/>
            <person name="Ichikawa N."/>
            <person name="Miura H."/>
            <person name="Matsushita S."/>
            <person name="Watanabe Y."/>
            <person name="Oguchi A."/>
            <person name="Ankai A."/>
            <person name="Yashiro I."/>
            <person name="Takahashi M."/>
            <person name="Terui Y."/>
            <person name="Fukui S."/>
            <person name="Yokoyama H."/>
            <person name="Tanikawa S."/>
            <person name="Hanada S."/>
            <person name="Kamagata Y."/>
            <person name="Fujita N."/>
        </authorList>
    </citation>
    <scope>NUCLEOTIDE SEQUENCE [LARGE SCALE GENOMIC DNA]</scope>
    <source>
        <strain evidence="11">T-27 / DSM 14586 / JCM 11422 / NBRC 100505</strain>
    </source>
</reference>
<dbReference type="Pfam" id="PF03814">
    <property type="entry name" value="KdpA"/>
    <property type="match status" value="1"/>
</dbReference>
<keyword evidence="4 9" id="KW-0812">Transmembrane</keyword>
<sequence length="391" mass="40561">MHPRAALRATGCATTLDGAAIAHTLDGATQTIARGPVASQEAIKQLGTNGGGFFNANAAHPFENPTPVSNWWSMLAIFLIPAGTVWMFGRGVGSTRHGWALWTAMFVLFIGGTSVAYWAESRGNPQHAALGVDVAGVVPGHAAGNMEGKEVRFGIANSALYAVVSTDASCGAVNSMHDSFTALGGLVPLVNMQLGELIFGGVGAGLYGTLIMVVLTVFIAGLMVGRTPEYLGKRIQQREVQMVMCYVLAFPAIVLPLTAISLVLPEGLAGLNNRGPHGLTEVLYAFTSTAANNGSAFAGLTGGTTFYNTLFGIAMLLGRFALIVPVLALAGFLAEQRIAPATAGTFPVTGPMFVTLLLGVILIVGALTYFPALALGPVVEHLLMTGGRLFS</sequence>
<evidence type="ECO:0000256" key="2">
    <source>
        <dbReference type="ARBA" id="ARBA00022475"/>
    </source>
</evidence>
<dbReference type="PANTHER" id="PTHR30607:SF2">
    <property type="entry name" value="POTASSIUM-TRANSPORTING ATPASE POTASSIUM-BINDING SUBUNIT"/>
    <property type="match status" value="1"/>
</dbReference>
<dbReference type="GO" id="GO:0008556">
    <property type="term" value="F:P-type potassium transmembrane transporter activity"/>
    <property type="evidence" value="ECO:0007669"/>
    <property type="project" value="InterPro"/>
</dbReference>
<dbReference type="PANTHER" id="PTHR30607">
    <property type="entry name" value="POTASSIUM-TRANSPORTING ATPASE A CHAIN"/>
    <property type="match status" value="1"/>
</dbReference>
<evidence type="ECO:0000313" key="11">
    <source>
        <dbReference type="Proteomes" id="UP000002209"/>
    </source>
</evidence>
<evidence type="ECO:0000256" key="1">
    <source>
        <dbReference type="ARBA" id="ARBA00022448"/>
    </source>
</evidence>